<dbReference type="EMBL" id="CP047180">
    <property type="protein sequence ID" value="QHC64471.1"/>
    <property type="molecule type" value="Genomic_DNA"/>
</dbReference>
<dbReference type="Proteomes" id="UP000464597">
    <property type="component" value="Chromosome"/>
</dbReference>
<sequence>MPEALIHRRRKLTEASLQERSVPIPRAPRDALLRRLAAPQPVAAAPEDPADLDVIIPAFNEESRIGEALEALSREFSSQPGRIRVLVVDNGSVDATVEAVDRVRRSGVRIDIVNCRTPGKGAAVRAGVAHATAGSIAYVDADTSVPPHALATGLSLLEHGWDGVIGSRRAFGGKYAVAQPLVRRLGSRAFNVAARTVVGPLSDTQCGMKMFRREVAEHLFAEAWVDGFAFDVEILARARAAGMKLMELPVTWTDSPGSSFSLMRHGTASFREIARVHRLTRKLARVA</sequence>
<dbReference type="InterPro" id="IPR001173">
    <property type="entry name" value="Glyco_trans_2-like"/>
</dbReference>
<dbReference type="PANTHER" id="PTHR10859:SF91">
    <property type="entry name" value="DOLICHYL-PHOSPHATE BETA-GLUCOSYLTRANSFERASE"/>
    <property type="match status" value="1"/>
</dbReference>
<evidence type="ECO:0000313" key="2">
    <source>
        <dbReference type="EMBL" id="QHC64471.1"/>
    </source>
</evidence>
<evidence type="ECO:0000259" key="1">
    <source>
        <dbReference type="Pfam" id="PF00535"/>
    </source>
</evidence>
<protein>
    <submittedName>
        <fullName evidence="2">Glycosyltransferase</fullName>
    </submittedName>
</protein>
<evidence type="ECO:0000313" key="3">
    <source>
        <dbReference type="Proteomes" id="UP000464597"/>
    </source>
</evidence>
<dbReference type="Gene3D" id="3.90.550.10">
    <property type="entry name" value="Spore Coat Polysaccharide Biosynthesis Protein SpsA, Chain A"/>
    <property type="match status" value="1"/>
</dbReference>
<organism evidence="2 3">
    <name type="scientific">Rathayibacter festucae</name>
    <dbReference type="NCBI Taxonomy" id="110937"/>
    <lineage>
        <taxon>Bacteria</taxon>
        <taxon>Bacillati</taxon>
        <taxon>Actinomycetota</taxon>
        <taxon>Actinomycetes</taxon>
        <taxon>Micrococcales</taxon>
        <taxon>Microbacteriaceae</taxon>
        <taxon>Rathayibacter</taxon>
    </lineage>
</organism>
<dbReference type="SUPFAM" id="SSF53448">
    <property type="entry name" value="Nucleotide-diphospho-sugar transferases"/>
    <property type="match status" value="1"/>
</dbReference>
<reference evidence="3" key="1">
    <citation type="submission" date="2019-12" db="EMBL/GenBank/DDBJ databases">
        <title>Complete and draft genome sequences of new strains and members of some known species of the genus Rathayibacter isolated from plants.</title>
        <authorList>
            <person name="Tarlachkov S.V."/>
            <person name="Starodumova I.P."/>
            <person name="Dorofeeva L.V."/>
            <person name="Prisyazhnaya N.V."/>
            <person name="Leyn S."/>
            <person name="Zlamal J."/>
            <person name="Elan M."/>
            <person name="Osterman A.L."/>
            <person name="Nadler S."/>
            <person name="Subbotin S.A."/>
            <person name="Evtushenko L.I."/>
        </authorList>
    </citation>
    <scope>NUCLEOTIDE SEQUENCE [LARGE SCALE GENOMIC DNA]</scope>
    <source>
        <strain evidence="3">VKM Ac-2802</strain>
    </source>
</reference>
<proteinExistence type="predicted"/>
<gene>
    <name evidence="2" type="ORF">GSU69_18480</name>
</gene>
<accession>A0ABX6H3V7</accession>
<dbReference type="PANTHER" id="PTHR10859">
    <property type="entry name" value="GLYCOSYL TRANSFERASE"/>
    <property type="match status" value="1"/>
</dbReference>
<dbReference type="Pfam" id="PF00535">
    <property type="entry name" value="Glycos_transf_2"/>
    <property type="match status" value="1"/>
</dbReference>
<feature type="domain" description="Glycosyltransferase 2-like" evidence="1">
    <location>
        <begin position="54"/>
        <end position="220"/>
    </location>
</feature>
<dbReference type="InterPro" id="IPR029044">
    <property type="entry name" value="Nucleotide-diphossugar_trans"/>
</dbReference>
<dbReference type="RefSeq" id="WP_159423829.1">
    <property type="nucleotide sequence ID" value="NZ_CP047180.1"/>
</dbReference>
<name>A0ABX6H3V7_9MICO</name>
<keyword evidence="3" id="KW-1185">Reference proteome</keyword>